<sequence length="232" mass="26161">MVKLEDAVIARYEHAGERFELLVDPNLAMELKHGGKVAIEDLLVIDSVFKDAHKGDVKSEERIKAVFGTSDLKTVVERIVREGEVQLTTQQRREMLEKRKAEVIQFIARNAVNPQTQAPHPPQRIALAMEEARIQVDLNKSSQEQVPGILKEIRRLIPISMEQLRVAVRVPALYAGKATAVLHKYDLKKEEWQNDGSLIALVEVPAGLKQDLFNELNHLTHGSVESKLVETK</sequence>
<comment type="caution">
    <text evidence="5">The sequence shown here is derived from an EMBL/GenBank/DDBJ whole genome shotgun (WGS) entry which is preliminary data.</text>
</comment>
<reference evidence="6" key="2">
    <citation type="submission" date="2021-03" db="EMBL/GenBank/DDBJ databases">
        <authorList>
            <person name="Jaffe A."/>
        </authorList>
    </citation>
    <scope>NUCLEOTIDE SEQUENCE</scope>
    <source>
        <strain evidence="6">RIFCSPLOWO2_01_FULL_58_19</strain>
    </source>
</reference>
<dbReference type="PANTHER" id="PTHR10927">
    <property type="entry name" value="RIBOSOME MATURATION PROTEIN SBDS"/>
    <property type="match status" value="1"/>
</dbReference>
<gene>
    <name evidence="5" type="ORF">HA252_01600</name>
    <name evidence="6" type="ORF">J4203_00490</name>
</gene>
<protein>
    <submittedName>
        <fullName evidence="5">Ribosome assembly factor SBDS</fullName>
    </submittedName>
</protein>
<dbReference type="AlphaFoldDB" id="A0A7J4JHM2"/>
<evidence type="ECO:0000256" key="1">
    <source>
        <dbReference type="ARBA" id="ARBA00007433"/>
    </source>
</evidence>
<dbReference type="EMBL" id="JAGVWE010000002">
    <property type="protein sequence ID" value="MBS3062325.1"/>
    <property type="molecule type" value="Genomic_DNA"/>
</dbReference>
<dbReference type="InterPro" id="IPR046928">
    <property type="entry name" value="SDO1/SBDS_C"/>
</dbReference>
<evidence type="ECO:0000259" key="4">
    <source>
        <dbReference type="Pfam" id="PF20268"/>
    </source>
</evidence>
<dbReference type="PANTHER" id="PTHR10927:SF4">
    <property type="entry name" value="RIBOSOME MATURATION PROTEIN SDO1 HOMOLOG"/>
    <property type="match status" value="1"/>
</dbReference>
<dbReference type="InterPro" id="IPR019783">
    <property type="entry name" value="SDO1/SBDS_N"/>
</dbReference>
<dbReference type="Gene3D" id="3.30.70.240">
    <property type="match status" value="1"/>
</dbReference>
<dbReference type="InterPro" id="IPR039100">
    <property type="entry name" value="Sdo1/SBDS-like"/>
</dbReference>
<dbReference type="InterPro" id="IPR018978">
    <property type="entry name" value="SDO1/SBDS_central"/>
</dbReference>
<dbReference type="Pfam" id="PF20268">
    <property type="entry name" value="SBDS_C"/>
    <property type="match status" value="1"/>
</dbReference>
<proteinExistence type="inferred from homology"/>
<feature type="domain" description="Ribosome maturation protein SDO1/SBDS N-terminal" evidence="2">
    <location>
        <begin position="7"/>
        <end position="93"/>
    </location>
</feature>
<reference evidence="6" key="3">
    <citation type="submission" date="2021-05" db="EMBL/GenBank/DDBJ databases">
        <title>Protein family content uncovers lineage relationships and bacterial pathway maintenance mechanisms in DPANN archaea.</title>
        <authorList>
            <person name="Castelle C.J."/>
            <person name="Meheust R."/>
            <person name="Jaffe A.L."/>
            <person name="Seitz K."/>
            <person name="Gong X."/>
            <person name="Baker B.J."/>
            <person name="Banfield J.F."/>
        </authorList>
    </citation>
    <scope>NUCLEOTIDE SEQUENCE</scope>
    <source>
        <strain evidence="6">RIFCSPLOWO2_01_FULL_58_19</strain>
    </source>
</reference>
<dbReference type="SUPFAM" id="SSF109728">
    <property type="entry name" value="Hypothetical protein AF0491, middle domain"/>
    <property type="match status" value="1"/>
</dbReference>
<dbReference type="InterPro" id="IPR002140">
    <property type="entry name" value="Sdo1/SBDS"/>
</dbReference>
<dbReference type="SUPFAM" id="SSF54980">
    <property type="entry name" value="EF-G C-terminal domain-like"/>
    <property type="match status" value="1"/>
</dbReference>
<feature type="domain" description="Ribosome maturation protein SDO1/SBDS central" evidence="3">
    <location>
        <begin position="102"/>
        <end position="161"/>
    </location>
</feature>
<reference evidence="7" key="1">
    <citation type="journal article" date="2020" name="bioRxiv">
        <title>A rank-normalized archaeal taxonomy based on genome phylogeny resolves widespread incomplete and uneven classifications.</title>
        <authorList>
            <person name="Rinke C."/>
            <person name="Chuvochina M."/>
            <person name="Mussig A.J."/>
            <person name="Chaumeil P.-A."/>
            <person name="Waite D.W."/>
            <person name="Whitman W.B."/>
            <person name="Parks D.H."/>
            <person name="Hugenholtz P."/>
        </authorList>
    </citation>
    <scope>NUCLEOTIDE SEQUENCE [LARGE SCALE GENOMIC DNA]</scope>
</reference>
<evidence type="ECO:0000259" key="2">
    <source>
        <dbReference type="Pfam" id="PF01172"/>
    </source>
</evidence>
<dbReference type="GO" id="GO:0042256">
    <property type="term" value="P:cytosolic ribosome assembly"/>
    <property type="evidence" value="ECO:0007669"/>
    <property type="project" value="InterPro"/>
</dbReference>
<dbReference type="Pfam" id="PF01172">
    <property type="entry name" value="SBDS_N"/>
    <property type="match status" value="1"/>
</dbReference>
<dbReference type="Gene3D" id="3.30.1250.10">
    <property type="entry name" value="Ribosome maturation protein SBDS, N-terminal domain"/>
    <property type="match status" value="1"/>
</dbReference>
<dbReference type="InterPro" id="IPR035647">
    <property type="entry name" value="EFG_III/V"/>
</dbReference>
<dbReference type="NCBIfam" id="TIGR00291">
    <property type="entry name" value="RNA_SBDS"/>
    <property type="match status" value="1"/>
</dbReference>
<dbReference type="EMBL" id="DUGH01000037">
    <property type="protein sequence ID" value="HIH16079.1"/>
    <property type="molecule type" value="Genomic_DNA"/>
</dbReference>
<organism evidence="5 7">
    <name type="scientific">Candidatus Iainarchaeum sp</name>
    <dbReference type="NCBI Taxonomy" id="3101447"/>
    <lineage>
        <taxon>Archaea</taxon>
        <taxon>Candidatus Iainarchaeota</taxon>
        <taxon>Candidatus Iainarchaeia</taxon>
        <taxon>Candidatus Iainarchaeales</taxon>
        <taxon>Candidatus Iainarchaeaceae</taxon>
        <taxon>Candidatus Iainarchaeum</taxon>
    </lineage>
</organism>
<dbReference type="Proteomes" id="UP000678237">
    <property type="component" value="Unassembled WGS sequence"/>
</dbReference>
<dbReference type="Proteomes" id="UP000564964">
    <property type="component" value="Unassembled WGS sequence"/>
</dbReference>
<comment type="similarity">
    <text evidence="1">Belongs to the SDO1/SBDS family.</text>
</comment>
<dbReference type="Gene3D" id="1.10.10.900">
    <property type="entry name" value="SBDS protein C-terminal domain, subdomain 1"/>
    <property type="match status" value="1"/>
</dbReference>
<accession>A0A7J4JHM2</accession>
<feature type="domain" description="Ribosome maturation protein SDO1/SBDS C-terminal" evidence="4">
    <location>
        <begin position="165"/>
        <end position="230"/>
    </location>
</feature>
<evidence type="ECO:0000313" key="7">
    <source>
        <dbReference type="Proteomes" id="UP000564964"/>
    </source>
</evidence>
<evidence type="ECO:0000313" key="5">
    <source>
        <dbReference type="EMBL" id="HIH16079.1"/>
    </source>
</evidence>
<evidence type="ECO:0000259" key="3">
    <source>
        <dbReference type="Pfam" id="PF09377"/>
    </source>
</evidence>
<name>A0A7J4JHM2_9ARCH</name>
<dbReference type="InterPro" id="IPR037188">
    <property type="entry name" value="Sdo1/SBDS_central_sf"/>
</dbReference>
<dbReference type="Pfam" id="PF09377">
    <property type="entry name" value="SBDS_domain_II"/>
    <property type="match status" value="1"/>
</dbReference>
<evidence type="ECO:0000313" key="6">
    <source>
        <dbReference type="EMBL" id="MBS3062325.1"/>
    </source>
</evidence>
<dbReference type="SUPFAM" id="SSF89895">
    <property type="entry name" value="FYSH domain"/>
    <property type="match status" value="1"/>
</dbReference>
<dbReference type="InterPro" id="IPR036786">
    <property type="entry name" value="Ribosome_mat_SBDS_N_sf"/>
</dbReference>